<dbReference type="EMBL" id="JAWDJX010000105">
    <property type="protein sequence ID" value="KAK3046228.1"/>
    <property type="molecule type" value="Genomic_DNA"/>
</dbReference>
<dbReference type="Proteomes" id="UP001271007">
    <property type="component" value="Unassembled WGS sequence"/>
</dbReference>
<name>A0AAJ0DAC1_9PEZI</name>
<reference evidence="2" key="1">
    <citation type="submission" date="2023-04" db="EMBL/GenBank/DDBJ databases">
        <title>Black Yeasts Isolated from many extreme environments.</title>
        <authorList>
            <person name="Coleine C."/>
            <person name="Stajich J.E."/>
            <person name="Selbmann L."/>
        </authorList>
    </citation>
    <scope>NUCLEOTIDE SEQUENCE</scope>
    <source>
        <strain evidence="2">CCFEE 5312</strain>
    </source>
</reference>
<gene>
    <name evidence="2" type="ORF">LTR09_012276</name>
</gene>
<proteinExistence type="predicted"/>
<protein>
    <submittedName>
        <fullName evidence="2">Uncharacterized protein</fullName>
    </submittedName>
</protein>
<dbReference type="AlphaFoldDB" id="A0AAJ0DAC1"/>
<feature type="region of interest" description="Disordered" evidence="1">
    <location>
        <begin position="227"/>
        <end position="254"/>
    </location>
</feature>
<comment type="caution">
    <text evidence="2">The sequence shown here is derived from an EMBL/GenBank/DDBJ whole genome shotgun (WGS) entry which is preliminary data.</text>
</comment>
<evidence type="ECO:0000313" key="3">
    <source>
        <dbReference type="Proteomes" id="UP001271007"/>
    </source>
</evidence>
<evidence type="ECO:0000313" key="2">
    <source>
        <dbReference type="EMBL" id="KAK3046228.1"/>
    </source>
</evidence>
<keyword evidence="3" id="KW-1185">Reference proteome</keyword>
<feature type="region of interest" description="Disordered" evidence="1">
    <location>
        <begin position="278"/>
        <end position="312"/>
    </location>
</feature>
<organism evidence="2 3">
    <name type="scientific">Extremus antarcticus</name>
    <dbReference type="NCBI Taxonomy" id="702011"/>
    <lineage>
        <taxon>Eukaryota</taxon>
        <taxon>Fungi</taxon>
        <taxon>Dikarya</taxon>
        <taxon>Ascomycota</taxon>
        <taxon>Pezizomycotina</taxon>
        <taxon>Dothideomycetes</taxon>
        <taxon>Dothideomycetidae</taxon>
        <taxon>Mycosphaerellales</taxon>
        <taxon>Extremaceae</taxon>
        <taxon>Extremus</taxon>
    </lineage>
</organism>
<accession>A0AAJ0DAC1</accession>
<sequence length="312" mass="34694">MTSTNLPDTDFGLSNAIVDSRQTPDARQEHNAPPQAMLIFAIGEHRFEDSCDLGVLNEHPEALETITSNQCLRTSAFLYPALHPVMAELRPSMMVQVAVRPTAITLRLVAEILPADHVTHQDESARGDEQQRLSETIRHKLEEAVPYYPWQGPRNYYGRVQYLMLLLEDAVRVLAVSPGSLTAAVKMDAAANRALGRVAHSIFHRGHSAADVRGVWAAETLLSVWTPEKKGSKSHDRIASRPEETVSAARHEKSSHPASMLLALYSPIQIPRRSFLLHPHSSEGTQDRELVRPQPGPQPGSQHRSRMPQMTN</sequence>
<evidence type="ECO:0000256" key="1">
    <source>
        <dbReference type="SAM" id="MobiDB-lite"/>
    </source>
</evidence>